<comment type="subcellular location">
    <subcellularLocation>
        <location evidence="2">Cell membrane</location>
    </subcellularLocation>
    <subcellularLocation>
        <location evidence="3">Membrane</location>
        <topology evidence="3">Single-pass type I membrane protein</topology>
    </subcellularLocation>
    <subcellularLocation>
        <location evidence="1">Secreted</location>
        <location evidence="1">Cell wall</location>
    </subcellularLocation>
</comment>
<dbReference type="PROSITE" id="PS50011">
    <property type="entry name" value="PROTEIN_KINASE_DOM"/>
    <property type="match status" value="1"/>
</dbReference>
<keyword evidence="27" id="KW-1185">Reference proteome</keyword>
<keyword evidence="12" id="KW-0732">Signal</keyword>
<dbReference type="SMART" id="SM00369">
    <property type="entry name" value="LRR_TYP"/>
    <property type="match status" value="11"/>
</dbReference>
<dbReference type="GO" id="GO:0005886">
    <property type="term" value="C:plasma membrane"/>
    <property type="evidence" value="ECO:0007669"/>
    <property type="project" value="UniProtKB-SubCell"/>
</dbReference>
<keyword evidence="19" id="KW-0675">Receptor</keyword>
<feature type="region of interest" description="Disordered" evidence="24">
    <location>
        <begin position="1"/>
        <end position="22"/>
    </location>
</feature>
<dbReference type="GO" id="GO:0005524">
    <property type="term" value="F:ATP binding"/>
    <property type="evidence" value="ECO:0007669"/>
    <property type="project" value="UniProtKB-KW"/>
</dbReference>
<dbReference type="InterPro" id="IPR000719">
    <property type="entry name" value="Prot_kinase_dom"/>
</dbReference>
<dbReference type="InterPro" id="IPR055414">
    <property type="entry name" value="LRR_R13L4/SHOC2-like"/>
</dbReference>
<comment type="catalytic activity">
    <reaction evidence="22">
        <text>L-threonyl-[protein] + ATP = O-phospho-L-threonyl-[protein] + ADP + H(+)</text>
        <dbReference type="Rhea" id="RHEA:46608"/>
        <dbReference type="Rhea" id="RHEA-COMP:11060"/>
        <dbReference type="Rhea" id="RHEA-COMP:11605"/>
        <dbReference type="ChEBI" id="CHEBI:15378"/>
        <dbReference type="ChEBI" id="CHEBI:30013"/>
        <dbReference type="ChEBI" id="CHEBI:30616"/>
        <dbReference type="ChEBI" id="CHEBI:61977"/>
        <dbReference type="ChEBI" id="CHEBI:456216"/>
        <dbReference type="EC" id="2.7.11.1"/>
    </reaction>
</comment>
<evidence type="ECO:0000256" key="16">
    <source>
        <dbReference type="ARBA" id="ARBA00022840"/>
    </source>
</evidence>
<keyword evidence="6" id="KW-0134">Cell wall</keyword>
<dbReference type="InterPro" id="IPR001611">
    <property type="entry name" value="Leu-rich_rpt"/>
</dbReference>
<sequence length="1278" mass="142253">MPRKTRAHRTPSTSFESPSRSELFRSDKSRELYEKLNSKRKIWAKRSVVLDEFDPAIRANFESRGWLTMLEVDHPPPTTLIREFFSNLSCHIYDSKTLVRSWIRGVEFTITPRIVAEALGVPVVRQPVYPYEESPPLDDVISYIIGSSIQWGSDPWIMSAELTETTYLFFRIACHSLWPISHLHTIPLKRCVFLYAFISGATISFPHLFLRSLNEVHKSSVIAYAVIHPIFIHRILLFLDLDNFPASELVHVAAPIGATFLRQRAAHLRAGSIRPRVKPSGAIPPPPSSTDDATAKASSAAVDADVPLPTTLNDSNIRLAALRSLKKHKRVCLYLLENPRKKESVVSKLARGRVNKFLLVGSNKIGRNRCSIKWKARLQNETQSQPPLHSWTLLRNKNATSSMNQNTSSSPCSWFGISCNQAESVTRLNLTNSGLKGTLHEFPFSSLPSLAYVDLSMNELFGTVPFEISHISKLVYINLSFNYFSGQIPPQIGLLTHLKVLDLSENQLNGSIPIEIGNLSNLAYLYLNNNQLSASIPPEIGNLTNLLILEISHNNLKGSIPPSIGKFEKLIWLHMYENQLSGTIPTEIGNLKSLVPLGLYTNYLSGSITKSLGTLSNISILYLYENQLSGTIPEELGNLKSINQLNGTVPISLGNLSNLEWLSLRDNQFSGPIPQQIGNLAKLAVLQLDTNNFTGFLPQNLCQSGSLQKLSANDNHLIGPIPKTLRNCTSIIRIRLQANEFFGNISDDFGGYSNLEFVDLSYNRFYGEISHNWGRCPQLTTLRIAGNNISGGIPPNIGNIIQLQELNLSYNGLVGKLPKEFRKLTSLVKLKLNGNQLSSDIPLELGSLTNLDYLDLSNNRFDKSIPRNIGNLLKLNYLNMSNKKFSHDIPIQMCVLSHLSKLDLSHNLLEGEIPSQIGNLQSLEMLNVSHNNLSGVIPIAFEEMHGLSYVDISYNKLEGHLPNSKAFQDASVEALQEKLDTILRNDGEAKELDWNKRAIIIKGVALAFFYMHHDCSLPIVHRDISSKNILLDSQYEAHISDFGIAKLLNSDSSNWTSLASTYGYIAPELAYTMKITEKCDVYSFGVLAIEVIKGRHPGEMIPILSASIVGQNLLLKDLLDIRLPPPIVQIESQLMVIMKQAIACLHANPECRPTMYMVSQLLSTPNPPSDISSKNILPDSQYKALVSDFGIAKLLNLNSSSWTSLAGTYGYIAPKLTYTMKITEKCDVYRFGVLAIEVIKGGHPGGEASASEGGNNMWASLMASLLQLMARWKRRYLP</sequence>
<dbReference type="Pfam" id="PF23598">
    <property type="entry name" value="LRR_14"/>
    <property type="match status" value="1"/>
</dbReference>
<dbReference type="FunFam" id="3.80.10.10:FF:000400">
    <property type="entry name" value="Nuclear pore complex protein NUP107"/>
    <property type="match status" value="1"/>
</dbReference>
<keyword evidence="18" id="KW-0472">Membrane</keyword>
<evidence type="ECO:0000256" key="1">
    <source>
        <dbReference type="ARBA" id="ARBA00004191"/>
    </source>
</evidence>
<dbReference type="PANTHER" id="PTHR27000">
    <property type="entry name" value="LEUCINE-RICH REPEAT RECEPTOR-LIKE PROTEIN KINASE FAMILY PROTEIN-RELATED"/>
    <property type="match status" value="1"/>
</dbReference>
<dbReference type="PRINTS" id="PR00019">
    <property type="entry name" value="LEURICHRPT"/>
</dbReference>
<evidence type="ECO:0000256" key="18">
    <source>
        <dbReference type="ARBA" id="ARBA00023136"/>
    </source>
</evidence>
<evidence type="ECO:0000313" key="27">
    <source>
        <dbReference type="Proteomes" id="UP000594261"/>
    </source>
</evidence>
<feature type="region of interest" description="Disordered" evidence="24">
    <location>
        <begin position="275"/>
        <end position="296"/>
    </location>
</feature>
<dbReference type="FunFam" id="3.80.10.10:FF:000299">
    <property type="entry name" value="Piriformospora indica-insensitive protein 2"/>
    <property type="match status" value="1"/>
</dbReference>
<dbReference type="SMART" id="SM00365">
    <property type="entry name" value="LRR_SD22"/>
    <property type="match status" value="7"/>
</dbReference>
<keyword evidence="8" id="KW-0597">Phosphoprotein</keyword>
<dbReference type="InterPro" id="IPR011009">
    <property type="entry name" value="Kinase-like_dom_sf"/>
</dbReference>
<dbReference type="InterPro" id="IPR008266">
    <property type="entry name" value="Tyr_kinase_AS"/>
</dbReference>
<keyword evidence="13" id="KW-0677">Repeat</keyword>
<evidence type="ECO:0000256" key="6">
    <source>
        <dbReference type="ARBA" id="ARBA00022512"/>
    </source>
</evidence>
<keyword evidence="17" id="KW-1133">Transmembrane helix</keyword>
<dbReference type="Pfam" id="PF13855">
    <property type="entry name" value="LRR_8"/>
    <property type="match status" value="2"/>
</dbReference>
<dbReference type="Pfam" id="PF00069">
    <property type="entry name" value="Pkinase"/>
    <property type="match status" value="2"/>
</dbReference>
<evidence type="ECO:0000256" key="2">
    <source>
        <dbReference type="ARBA" id="ARBA00004236"/>
    </source>
</evidence>
<dbReference type="InterPro" id="IPR046796">
    <property type="entry name" value="Transposase_32_dom"/>
</dbReference>
<keyword evidence="14" id="KW-0547">Nucleotide-binding</keyword>
<dbReference type="PANTHER" id="PTHR27000:SF775">
    <property type="entry name" value="PLANT INTRACELLULAR RAS-GROUP-RELATED LRR PROTEIN 3"/>
    <property type="match status" value="1"/>
</dbReference>
<feature type="compositionally biased region" description="Polar residues" evidence="24">
    <location>
        <begin position="10"/>
        <end position="20"/>
    </location>
</feature>
<dbReference type="SUPFAM" id="SSF56112">
    <property type="entry name" value="Protein kinase-like (PK-like)"/>
    <property type="match status" value="2"/>
</dbReference>
<evidence type="ECO:0000256" key="7">
    <source>
        <dbReference type="ARBA" id="ARBA00022527"/>
    </source>
</evidence>
<dbReference type="Pfam" id="PF20167">
    <property type="entry name" value="Transposase_32"/>
    <property type="match status" value="1"/>
</dbReference>
<dbReference type="EMBL" id="LRBV02000009">
    <property type="status" value="NOT_ANNOTATED_CDS"/>
    <property type="molecule type" value="Genomic_DNA"/>
</dbReference>
<dbReference type="GO" id="GO:0004674">
    <property type="term" value="F:protein serine/threonine kinase activity"/>
    <property type="evidence" value="ECO:0007669"/>
    <property type="project" value="UniProtKB-KW"/>
</dbReference>
<evidence type="ECO:0000256" key="10">
    <source>
        <dbReference type="ARBA" id="ARBA00022679"/>
    </source>
</evidence>
<dbReference type="Proteomes" id="UP000594261">
    <property type="component" value="Chromosome 9"/>
</dbReference>
<evidence type="ECO:0000256" key="11">
    <source>
        <dbReference type="ARBA" id="ARBA00022692"/>
    </source>
</evidence>
<dbReference type="InterPro" id="IPR032675">
    <property type="entry name" value="LRR_dom_sf"/>
</dbReference>
<protein>
    <recommendedName>
        <fullName evidence="4">non-specific serine/threonine protein kinase</fullName>
        <ecNumber evidence="4">2.7.11.1</ecNumber>
    </recommendedName>
</protein>
<dbReference type="InParanoid" id="A0A7N2MIK5"/>
<dbReference type="AlphaFoldDB" id="A0A7N2MIK5"/>
<dbReference type="InterPro" id="IPR003591">
    <property type="entry name" value="Leu-rich_rpt_typical-subtyp"/>
</dbReference>
<evidence type="ECO:0000256" key="12">
    <source>
        <dbReference type="ARBA" id="ARBA00022729"/>
    </source>
</evidence>
<evidence type="ECO:0000256" key="23">
    <source>
        <dbReference type="ARBA" id="ARBA00048679"/>
    </source>
</evidence>
<dbReference type="SUPFAM" id="SSF52058">
    <property type="entry name" value="L domain-like"/>
    <property type="match status" value="1"/>
</dbReference>
<comment type="similarity">
    <text evidence="21">Belongs to the polygalacturonase-inhibiting protein family.</text>
</comment>
<evidence type="ECO:0000256" key="21">
    <source>
        <dbReference type="ARBA" id="ARBA00038043"/>
    </source>
</evidence>
<comment type="catalytic activity">
    <reaction evidence="23">
        <text>L-seryl-[protein] + ATP = O-phospho-L-seryl-[protein] + ADP + H(+)</text>
        <dbReference type="Rhea" id="RHEA:17989"/>
        <dbReference type="Rhea" id="RHEA-COMP:9863"/>
        <dbReference type="Rhea" id="RHEA-COMP:11604"/>
        <dbReference type="ChEBI" id="CHEBI:15378"/>
        <dbReference type="ChEBI" id="CHEBI:29999"/>
        <dbReference type="ChEBI" id="CHEBI:30616"/>
        <dbReference type="ChEBI" id="CHEBI:83421"/>
        <dbReference type="ChEBI" id="CHEBI:456216"/>
        <dbReference type="EC" id="2.7.11.1"/>
    </reaction>
</comment>
<keyword evidence="6" id="KW-0964">Secreted</keyword>
<evidence type="ECO:0000256" key="22">
    <source>
        <dbReference type="ARBA" id="ARBA00047899"/>
    </source>
</evidence>
<evidence type="ECO:0000259" key="25">
    <source>
        <dbReference type="PROSITE" id="PS50011"/>
    </source>
</evidence>
<organism evidence="26 27">
    <name type="scientific">Quercus lobata</name>
    <name type="common">Valley oak</name>
    <dbReference type="NCBI Taxonomy" id="97700"/>
    <lineage>
        <taxon>Eukaryota</taxon>
        <taxon>Viridiplantae</taxon>
        <taxon>Streptophyta</taxon>
        <taxon>Embryophyta</taxon>
        <taxon>Tracheophyta</taxon>
        <taxon>Spermatophyta</taxon>
        <taxon>Magnoliopsida</taxon>
        <taxon>eudicotyledons</taxon>
        <taxon>Gunneridae</taxon>
        <taxon>Pentapetalae</taxon>
        <taxon>rosids</taxon>
        <taxon>fabids</taxon>
        <taxon>Fagales</taxon>
        <taxon>Fagaceae</taxon>
        <taxon>Quercus</taxon>
    </lineage>
</organism>
<evidence type="ECO:0000256" key="19">
    <source>
        <dbReference type="ARBA" id="ARBA00023170"/>
    </source>
</evidence>
<name>A0A7N2MIK5_QUELO</name>
<dbReference type="SUPFAM" id="SSF52047">
    <property type="entry name" value="RNI-like"/>
    <property type="match status" value="1"/>
</dbReference>
<evidence type="ECO:0000256" key="5">
    <source>
        <dbReference type="ARBA" id="ARBA00022475"/>
    </source>
</evidence>
<dbReference type="Gramene" id="QL09p021610:mrna">
    <property type="protein sequence ID" value="QL09p021610:mrna"/>
    <property type="gene ID" value="QL09p021610"/>
</dbReference>
<dbReference type="EC" id="2.7.11.1" evidence="4"/>
<accession>A0A7N2MIK5</accession>
<evidence type="ECO:0000256" key="15">
    <source>
        <dbReference type="ARBA" id="ARBA00022777"/>
    </source>
</evidence>
<dbReference type="FunFam" id="1.10.510.10:FF:000445">
    <property type="entry name" value="MDIS1-interacting receptor like kinase 2"/>
    <property type="match status" value="1"/>
</dbReference>
<evidence type="ECO:0000256" key="14">
    <source>
        <dbReference type="ARBA" id="ARBA00022741"/>
    </source>
</evidence>
<evidence type="ECO:0000313" key="26">
    <source>
        <dbReference type="EnsemblPlants" id="QL09p021610:mrna"/>
    </source>
</evidence>
<evidence type="ECO:0000256" key="24">
    <source>
        <dbReference type="SAM" id="MobiDB-lite"/>
    </source>
</evidence>
<dbReference type="EnsemblPlants" id="QL09p021610:mrna">
    <property type="protein sequence ID" value="QL09p021610:mrna"/>
    <property type="gene ID" value="QL09p021610"/>
</dbReference>
<keyword evidence="10" id="KW-0808">Transferase</keyword>
<keyword evidence="7" id="KW-0723">Serine/threonine-protein kinase</keyword>
<evidence type="ECO:0000256" key="20">
    <source>
        <dbReference type="ARBA" id="ARBA00023180"/>
    </source>
</evidence>
<dbReference type="Gene3D" id="1.10.510.10">
    <property type="entry name" value="Transferase(Phosphotransferase) domain 1"/>
    <property type="match status" value="2"/>
</dbReference>
<keyword evidence="15" id="KW-0418">Kinase</keyword>
<feature type="domain" description="Protein kinase" evidence="25">
    <location>
        <begin position="803"/>
        <end position="1162"/>
    </location>
</feature>
<evidence type="ECO:0000256" key="4">
    <source>
        <dbReference type="ARBA" id="ARBA00012513"/>
    </source>
</evidence>
<keyword evidence="5" id="KW-1003">Cell membrane</keyword>
<reference evidence="26 27" key="1">
    <citation type="journal article" date="2016" name="G3 (Bethesda)">
        <title>First Draft Assembly and Annotation of the Genome of a California Endemic Oak Quercus lobata Nee (Fagaceae).</title>
        <authorList>
            <person name="Sork V.L."/>
            <person name="Fitz-Gibbon S.T."/>
            <person name="Puiu D."/>
            <person name="Crepeau M."/>
            <person name="Gugger P.F."/>
            <person name="Sherman R."/>
            <person name="Stevens K."/>
            <person name="Langley C.H."/>
            <person name="Pellegrini M."/>
            <person name="Salzberg S.L."/>
        </authorList>
    </citation>
    <scope>NUCLEOTIDE SEQUENCE [LARGE SCALE GENOMIC DNA]</scope>
    <source>
        <strain evidence="26 27">cv. SW786</strain>
    </source>
</reference>
<keyword evidence="16" id="KW-0067">ATP-binding</keyword>
<evidence type="ECO:0000256" key="3">
    <source>
        <dbReference type="ARBA" id="ARBA00004479"/>
    </source>
</evidence>
<dbReference type="PROSITE" id="PS00109">
    <property type="entry name" value="PROTEIN_KINASE_TYR"/>
    <property type="match status" value="1"/>
</dbReference>
<keyword evidence="11" id="KW-0812">Transmembrane</keyword>
<dbReference type="Pfam" id="PF00560">
    <property type="entry name" value="LRR_1"/>
    <property type="match status" value="2"/>
</dbReference>
<keyword evidence="9" id="KW-0433">Leucine-rich repeat</keyword>
<keyword evidence="20" id="KW-0325">Glycoprotein</keyword>
<dbReference type="Gene3D" id="3.80.10.10">
    <property type="entry name" value="Ribonuclease Inhibitor"/>
    <property type="match status" value="5"/>
</dbReference>
<evidence type="ECO:0000256" key="9">
    <source>
        <dbReference type="ARBA" id="ARBA00022614"/>
    </source>
</evidence>
<evidence type="ECO:0000256" key="13">
    <source>
        <dbReference type="ARBA" id="ARBA00022737"/>
    </source>
</evidence>
<dbReference type="FunFam" id="3.80.10.10:FF:000177">
    <property type="entry name" value="Leucine-rich repeat receptor-like serine/threonine-protein kinase At1g17230"/>
    <property type="match status" value="1"/>
</dbReference>
<evidence type="ECO:0000256" key="17">
    <source>
        <dbReference type="ARBA" id="ARBA00022989"/>
    </source>
</evidence>
<reference evidence="26" key="2">
    <citation type="submission" date="2021-01" db="UniProtKB">
        <authorList>
            <consortium name="EnsemblPlants"/>
        </authorList>
    </citation>
    <scope>IDENTIFICATION</scope>
</reference>
<evidence type="ECO:0000256" key="8">
    <source>
        <dbReference type="ARBA" id="ARBA00022553"/>
    </source>
</evidence>
<proteinExistence type="inferred from homology"/>